<dbReference type="Proteomes" id="UP001480955">
    <property type="component" value="Unassembled WGS sequence"/>
</dbReference>
<organism evidence="3 4">
    <name type="scientific">Methylorubrum podarium</name>
    <dbReference type="NCBI Taxonomy" id="200476"/>
    <lineage>
        <taxon>Bacteria</taxon>
        <taxon>Pseudomonadati</taxon>
        <taxon>Pseudomonadota</taxon>
        <taxon>Alphaproteobacteria</taxon>
        <taxon>Hyphomicrobiales</taxon>
        <taxon>Methylobacteriaceae</taxon>
        <taxon>Methylorubrum</taxon>
    </lineage>
</organism>
<dbReference type="EC" id="2.4.-.-" evidence="3"/>
<evidence type="ECO:0000313" key="3">
    <source>
        <dbReference type="EMBL" id="MER2250473.1"/>
    </source>
</evidence>
<protein>
    <submittedName>
        <fullName evidence="3">Glycosyltransferase</fullName>
        <ecNumber evidence="3">2.4.-.-</ecNumber>
    </submittedName>
</protein>
<dbReference type="CDD" id="cd00761">
    <property type="entry name" value="Glyco_tranf_GTA_type"/>
    <property type="match status" value="1"/>
</dbReference>
<keyword evidence="4" id="KW-1185">Reference proteome</keyword>
<sequence>MGDRSVTIAIPVHNGANYLGEAIESALRQQRAETEIIVVDDGSDDDGETGAIARGFGDRIRYLHQPQGGVAVALNTALANASGRLFSWLSHDDLFEPGKTEFQVRILDAVDRDDVCLFSDFSWIDAAGRITGEQRLDHSALSLNPRLAFYEGLINGCTLLTTRDLLRRVGGFDARYPYTQDYRMWWRLAREASFVHVPRCLMRSRLHPDQGSHRSEALAENCAFWNDVLDETSVLEAAIVDGSRERFLKRTGEFLRYRSPNRRVADRADRMARTSAAETSVSVVVDVGSDVEAARRTMASVEAQTRRPDEVILVGDPAILEALAAEGDADGTCKRRLRPTPERRLPARLRLGLMAARGDYVALVTSPDLFAPEKIAVQVARMSALGCVFSHSSYRSGGETMAIGTFGGRVHPEILGGCPVEVSTVMIQRVLFLSGLLFMHEDAPLASSWIEAAARYELLGLEEPLSDVEAPLAEREAGPLLAWLRASPDYRHYTAPLHRLEMRLAASAPSLRRLEGSEDGASMTAQAAAGGSDAAA</sequence>
<evidence type="ECO:0000259" key="2">
    <source>
        <dbReference type="Pfam" id="PF00535"/>
    </source>
</evidence>
<proteinExistence type="predicted"/>
<evidence type="ECO:0000256" key="1">
    <source>
        <dbReference type="SAM" id="MobiDB-lite"/>
    </source>
</evidence>
<dbReference type="PANTHER" id="PTHR22916">
    <property type="entry name" value="GLYCOSYLTRANSFERASE"/>
    <property type="match status" value="1"/>
</dbReference>
<dbReference type="InterPro" id="IPR001173">
    <property type="entry name" value="Glyco_trans_2-like"/>
</dbReference>
<keyword evidence="3" id="KW-0328">Glycosyltransferase</keyword>
<evidence type="ECO:0000313" key="4">
    <source>
        <dbReference type="Proteomes" id="UP001480955"/>
    </source>
</evidence>
<feature type="domain" description="Glycosyltransferase 2-like" evidence="2">
    <location>
        <begin position="7"/>
        <end position="118"/>
    </location>
</feature>
<accession>A0ABV1QM51</accession>
<dbReference type="Gene3D" id="3.90.550.10">
    <property type="entry name" value="Spore Coat Polysaccharide Biosynthesis Protein SpsA, Chain A"/>
    <property type="match status" value="2"/>
</dbReference>
<dbReference type="RefSeq" id="WP_350394520.1">
    <property type="nucleotide sequence ID" value="NZ_JBELQE010000062.1"/>
</dbReference>
<dbReference type="Pfam" id="PF00535">
    <property type="entry name" value="Glycos_transf_2"/>
    <property type="match status" value="2"/>
</dbReference>
<dbReference type="SUPFAM" id="SSF53448">
    <property type="entry name" value="Nucleotide-diphospho-sugar transferases"/>
    <property type="match status" value="2"/>
</dbReference>
<dbReference type="InterPro" id="IPR029044">
    <property type="entry name" value="Nucleotide-diphossugar_trans"/>
</dbReference>
<dbReference type="EMBL" id="JBELQE010000062">
    <property type="protein sequence ID" value="MER2250473.1"/>
    <property type="molecule type" value="Genomic_DNA"/>
</dbReference>
<feature type="region of interest" description="Disordered" evidence="1">
    <location>
        <begin position="515"/>
        <end position="536"/>
    </location>
</feature>
<gene>
    <name evidence="3" type="ORF">ABS772_11175</name>
</gene>
<keyword evidence="3" id="KW-0808">Transferase</keyword>
<feature type="compositionally biased region" description="Low complexity" evidence="1">
    <location>
        <begin position="525"/>
        <end position="536"/>
    </location>
</feature>
<dbReference type="GO" id="GO:0016757">
    <property type="term" value="F:glycosyltransferase activity"/>
    <property type="evidence" value="ECO:0007669"/>
    <property type="project" value="UniProtKB-KW"/>
</dbReference>
<name>A0ABV1QM51_9HYPH</name>
<reference evidence="3 4" key="1">
    <citation type="submission" date="2024-06" db="EMBL/GenBank/DDBJ databases">
        <authorList>
            <person name="Campbell A.G."/>
        </authorList>
    </citation>
    <scope>NUCLEOTIDE SEQUENCE [LARGE SCALE GENOMIC DNA]</scope>
    <source>
        <strain evidence="3 4">EM12</strain>
    </source>
</reference>
<feature type="domain" description="Glycosyltransferase 2-like" evidence="2">
    <location>
        <begin position="292"/>
        <end position="392"/>
    </location>
</feature>
<comment type="caution">
    <text evidence="3">The sequence shown here is derived from an EMBL/GenBank/DDBJ whole genome shotgun (WGS) entry which is preliminary data.</text>
</comment>
<dbReference type="PANTHER" id="PTHR22916:SF3">
    <property type="entry name" value="UDP-GLCNAC:BETAGAL BETA-1,3-N-ACETYLGLUCOSAMINYLTRANSFERASE-LIKE PROTEIN 1"/>
    <property type="match status" value="1"/>
</dbReference>